<feature type="transmembrane region" description="Helical" evidence="7">
    <location>
        <begin position="132"/>
        <end position="152"/>
    </location>
</feature>
<evidence type="ECO:0000256" key="2">
    <source>
        <dbReference type="ARBA" id="ARBA00022448"/>
    </source>
</evidence>
<dbReference type="InterPro" id="IPR035906">
    <property type="entry name" value="MetI-like_sf"/>
</dbReference>
<name>A0A2C8F724_9BACT</name>
<evidence type="ECO:0000259" key="8">
    <source>
        <dbReference type="PROSITE" id="PS50928"/>
    </source>
</evidence>
<keyword evidence="5 7" id="KW-1133">Transmembrane helix</keyword>
<dbReference type="PROSITE" id="PS50928">
    <property type="entry name" value="ABC_TM1"/>
    <property type="match status" value="1"/>
</dbReference>
<dbReference type="Pfam" id="PF00528">
    <property type="entry name" value="BPD_transp_1"/>
    <property type="match status" value="1"/>
</dbReference>
<evidence type="ECO:0000256" key="7">
    <source>
        <dbReference type="RuleBase" id="RU363032"/>
    </source>
</evidence>
<keyword evidence="3" id="KW-1003">Cell membrane</keyword>
<evidence type="ECO:0000256" key="4">
    <source>
        <dbReference type="ARBA" id="ARBA00022692"/>
    </source>
</evidence>
<feature type="transmembrane region" description="Helical" evidence="7">
    <location>
        <begin position="94"/>
        <end position="120"/>
    </location>
</feature>
<dbReference type="InterPro" id="IPR025966">
    <property type="entry name" value="OppC_N"/>
</dbReference>
<keyword evidence="10" id="KW-1185">Reference proteome</keyword>
<dbReference type="Gene3D" id="1.10.3720.10">
    <property type="entry name" value="MetI-like"/>
    <property type="match status" value="1"/>
</dbReference>
<sequence length="295" mass="32049">MAVESESLFWQAVKEFFESRVATIGLIVLAAVISVALLAPYISPQNPYDLMSIDIMDSKLEPGSSSFDESVTYILGTDSQGRDMFSSILYGLRISLGVGVLSTVIALVVGAIIGLWAAYVGGKTDAFIMRTVDLQLSFPAILVALILLAILGKGIDKIILALVIVQWAYYARAIRSNVLVERNKEYVEAAKCLALPQRRIMFGHVLPNCTPELIVISTVKVAGAIALEATLSFLGLGMPITQPSLGLLIANGFKFLQSGYYWISVYPGLALLILIVTINLVGDRLRDVLNPRLKR</sequence>
<feature type="transmembrane region" description="Helical" evidence="7">
    <location>
        <begin position="260"/>
        <end position="282"/>
    </location>
</feature>
<dbReference type="GO" id="GO:0005886">
    <property type="term" value="C:plasma membrane"/>
    <property type="evidence" value="ECO:0007669"/>
    <property type="project" value="UniProtKB-SubCell"/>
</dbReference>
<evidence type="ECO:0000256" key="5">
    <source>
        <dbReference type="ARBA" id="ARBA00022989"/>
    </source>
</evidence>
<dbReference type="Proteomes" id="UP000219215">
    <property type="component" value="Chromosome DPRO"/>
</dbReference>
<keyword evidence="6 7" id="KW-0472">Membrane</keyword>
<feature type="transmembrane region" description="Helical" evidence="7">
    <location>
        <begin position="221"/>
        <end position="240"/>
    </location>
</feature>
<reference evidence="10" key="1">
    <citation type="submission" date="2017-09" db="EMBL/GenBank/DDBJ databases">
        <authorList>
            <person name="Regsiter A."/>
            <person name="William W."/>
        </authorList>
    </citation>
    <scope>NUCLEOTIDE SEQUENCE [LARGE SCALE GENOMIC DNA]</scope>
    <source>
        <strain evidence="10">500-1</strain>
    </source>
</reference>
<comment type="similarity">
    <text evidence="7">Belongs to the binding-protein-dependent transport system permease family.</text>
</comment>
<dbReference type="EMBL" id="LT907975">
    <property type="protein sequence ID" value="SOB58190.1"/>
    <property type="molecule type" value="Genomic_DNA"/>
</dbReference>
<dbReference type="PANTHER" id="PTHR43386:SF26">
    <property type="entry name" value="ABC TRANSPORTER PERMEASE PROTEIN"/>
    <property type="match status" value="1"/>
</dbReference>
<evidence type="ECO:0000313" key="9">
    <source>
        <dbReference type="EMBL" id="SOB58190.1"/>
    </source>
</evidence>
<dbReference type="PANTHER" id="PTHR43386">
    <property type="entry name" value="OLIGOPEPTIDE TRANSPORT SYSTEM PERMEASE PROTEIN APPC"/>
    <property type="match status" value="1"/>
</dbReference>
<dbReference type="CDD" id="cd06261">
    <property type="entry name" value="TM_PBP2"/>
    <property type="match status" value="1"/>
</dbReference>
<accession>A0A2C8F724</accession>
<evidence type="ECO:0000256" key="3">
    <source>
        <dbReference type="ARBA" id="ARBA00022475"/>
    </source>
</evidence>
<evidence type="ECO:0000256" key="1">
    <source>
        <dbReference type="ARBA" id="ARBA00004651"/>
    </source>
</evidence>
<feature type="transmembrane region" description="Helical" evidence="7">
    <location>
        <begin position="21"/>
        <end position="42"/>
    </location>
</feature>
<dbReference type="InterPro" id="IPR000515">
    <property type="entry name" value="MetI-like"/>
</dbReference>
<dbReference type="AlphaFoldDB" id="A0A2C8F724"/>
<proteinExistence type="inferred from homology"/>
<protein>
    <submittedName>
        <fullName evidence="9">Peptide/nickel transport system permease protein</fullName>
    </submittedName>
</protein>
<dbReference type="OrthoDB" id="9783218at2"/>
<feature type="domain" description="ABC transmembrane type-1" evidence="8">
    <location>
        <begin position="92"/>
        <end position="282"/>
    </location>
</feature>
<keyword evidence="4 7" id="KW-0812">Transmembrane</keyword>
<dbReference type="InterPro" id="IPR050366">
    <property type="entry name" value="BP-dependent_transpt_permease"/>
</dbReference>
<dbReference type="SUPFAM" id="SSF161098">
    <property type="entry name" value="MetI-like"/>
    <property type="match status" value="1"/>
</dbReference>
<dbReference type="KEGG" id="pprf:DPRO_1301"/>
<dbReference type="Pfam" id="PF12911">
    <property type="entry name" value="OppC_N"/>
    <property type="match status" value="1"/>
</dbReference>
<dbReference type="GO" id="GO:0055085">
    <property type="term" value="P:transmembrane transport"/>
    <property type="evidence" value="ECO:0007669"/>
    <property type="project" value="InterPro"/>
</dbReference>
<comment type="subcellular location">
    <subcellularLocation>
        <location evidence="1 7">Cell membrane</location>
        <topology evidence="1 7">Multi-pass membrane protein</topology>
    </subcellularLocation>
</comment>
<keyword evidence="2 7" id="KW-0813">Transport</keyword>
<dbReference type="RefSeq" id="WP_097011299.1">
    <property type="nucleotide sequence ID" value="NZ_LT907975.1"/>
</dbReference>
<evidence type="ECO:0000313" key="10">
    <source>
        <dbReference type="Proteomes" id="UP000219215"/>
    </source>
</evidence>
<gene>
    <name evidence="9" type="ORF">DPRO_1301</name>
</gene>
<organism evidence="9 10">
    <name type="scientific">Pseudodesulfovibrio profundus</name>
    <dbReference type="NCBI Taxonomy" id="57320"/>
    <lineage>
        <taxon>Bacteria</taxon>
        <taxon>Pseudomonadati</taxon>
        <taxon>Thermodesulfobacteriota</taxon>
        <taxon>Desulfovibrionia</taxon>
        <taxon>Desulfovibrionales</taxon>
        <taxon>Desulfovibrionaceae</taxon>
    </lineage>
</organism>
<evidence type="ECO:0000256" key="6">
    <source>
        <dbReference type="ARBA" id="ARBA00023136"/>
    </source>
</evidence>